<dbReference type="EMBL" id="BQXS01010784">
    <property type="protein sequence ID" value="GKT34270.1"/>
    <property type="molecule type" value="Genomic_DNA"/>
</dbReference>
<protein>
    <submittedName>
        <fullName evidence="1">Uncharacterized protein</fullName>
    </submittedName>
</protein>
<accession>A0ABQ5KTD3</accession>
<proteinExistence type="predicted"/>
<comment type="caution">
    <text evidence="1">The sequence shown here is derived from an EMBL/GenBank/DDBJ whole genome shotgun (WGS) entry which is preliminary data.</text>
</comment>
<dbReference type="Proteomes" id="UP001057375">
    <property type="component" value="Unassembled WGS sequence"/>
</dbReference>
<evidence type="ECO:0000313" key="2">
    <source>
        <dbReference type="Proteomes" id="UP001057375"/>
    </source>
</evidence>
<name>A0ABQ5KTD3_9EUKA</name>
<evidence type="ECO:0000313" key="1">
    <source>
        <dbReference type="EMBL" id="GKT34270.1"/>
    </source>
</evidence>
<sequence length="97" mass="11399">EEVEIDEEVGRVLVYIFKPVFDEDLFTPEVTIDGETEDIDWGSHEYFEDLVADETYEVEATTFEKDGKTYKPVYNIDEVEVKEEKTSYVLIKYVVED</sequence>
<feature type="non-terminal residue" evidence="1">
    <location>
        <position position="1"/>
    </location>
</feature>
<gene>
    <name evidence="1" type="ORF">ADUPG1_007649</name>
</gene>
<organism evidence="1 2">
    <name type="scientific">Aduncisulcus paluster</name>
    <dbReference type="NCBI Taxonomy" id="2918883"/>
    <lineage>
        <taxon>Eukaryota</taxon>
        <taxon>Metamonada</taxon>
        <taxon>Carpediemonas-like organisms</taxon>
        <taxon>Aduncisulcus</taxon>
    </lineage>
</organism>
<keyword evidence="2" id="KW-1185">Reference proteome</keyword>
<reference evidence="1" key="1">
    <citation type="submission" date="2022-03" db="EMBL/GenBank/DDBJ databases">
        <title>Draft genome sequence of Aduncisulcus paluster, a free-living microaerophilic Fornicata.</title>
        <authorList>
            <person name="Yuyama I."/>
            <person name="Kume K."/>
            <person name="Tamura T."/>
            <person name="Inagaki Y."/>
            <person name="Hashimoto T."/>
        </authorList>
    </citation>
    <scope>NUCLEOTIDE SEQUENCE</scope>
    <source>
        <strain evidence="1">NY0171</strain>
    </source>
</reference>